<feature type="domain" description="Rhodanese" evidence="1">
    <location>
        <begin position="19"/>
        <end position="108"/>
    </location>
</feature>
<dbReference type="Gene3D" id="3.40.250.10">
    <property type="entry name" value="Rhodanese-like domain"/>
    <property type="match status" value="1"/>
</dbReference>
<evidence type="ECO:0000313" key="3">
    <source>
        <dbReference type="Proteomes" id="UP000608513"/>
    </source>
</evidence>
<dbReference type="InterPro" id="IPR036873">
    <property type="entry name" value="Rhodanese-like_dom_sf"/>
</dbReference>
<dbReference type="PROSITE" id="PS50206">
    <property type="entry name" value="RHODANESE_3"/>
    <property type="match status" value="1"/>
</dbReference>
<dbReference type="EMBL" id="JACORT010000002">
    <property type="protein sequence ID" value="MBC5782698.1"/>
    <property type="molecule type" value="Genomic_DNA"/>
</dbReference>
<reference evidence="2" key="1">
    <citation type="submission" date="2020-08" db="EMBL/GenBank/DDBJ databases">
        <title>Ramlibacter sp. USB13 16S ribosomal RNA gene genome sequencing and assembly.</title>
        <authorList>
            <person name="Kang M."/>
        </authorList>
    </citation>
    <scope>NUCLEOTIDE SEQUENCE</scope>
    <source>
        <strain evidence="2">USB13</strain>
    </source>
</reference>
<dbReference type="AlphaFoldDB" id="A0A923SAW6"/>
<evidence type="ECO:0000259" key="1">
    <source>
        <dbReference type="PROSITE" id="PS50206"/>
    </source>
</evidence>
<gene>
    <name evidence="2" type="ORF">H8N03_07055</name>
</gene>
<sequence>MDTILPSISPAELNALIGRADRPWLLDVRKPEHFDGSDRVVAGAVHCAPAEVAALARELPPRDAVVYCVYGHHVCQDAVRTLRAAGWNARWLEGGLEGGEPGEDRLVDLARWRETPPLRMRKRPDLGVTGERPSRWVTRARPKIDRIACPWLVLRFIDPRAQFFYVPAGEVLDQARRLEAVAYDIEGAPITHAWEKCSFDALMEAFDLREPALQALATIVRGADTARLGLAPQCAGLLAVSLGLSRLHADDHAMLAAALPVYDALYAWCRGAQGETHTWKGHA</sequence>
<dbReference type="InterPro" id="IPR018634">
    <property type="entry name" value="ChrB_C"/>
</dbReference>
<dbReference type="RefSeq" id="WP_187075449.1">
    <property type="nucleotide sequence ID" value="NZ_JACORT010000002.1"/>
</dbReference>
<dbReference type="Pfam" id="PF00581">
    <property type="entry name" value="Rhodanese"/>
    <property type="match status" value="1"/>
</dbReference>
<dbReference type="Pfam" id="PF09828">
    <property type="entry name" value="ChrB_C"/>
    <property type="match status" value="1"/>
</dbReference>
<evidence type="ECO:0000313" key="2">
    <source>
        <dbReference type="EMBL" id="MBC5782698.1"/>
    </source>
</evidence>
<accession>A0A923SAW6</accession>
<name>A0A923SAW6_9BURK</name>
<organism evidence="2 3">
    <name type="scientific">Ramlibacter cellulosilyticus</name>
    <dbReference type="NCBI Taxonomy" id="2764187"/>
    <lineage>
        <taxon>Bacteria</taxon>
        <taxon>Pseudomonadati</taxon>
        <taxon>Pseudomonadota</taxon>
        <taxon>Betaproteobacteria</taxon>
        <taxon>Burkholderiales</taxon>
        <taxon>Comamonadaceae</taxon>
        <taxon>Ramlibacter</taxon>
    </lineage>
</organism>
<keyword evidence="3" id="KW-1185">Reference proteome</keyword>
<dbReference type="InterPro" id="IPR001763">
    <property type="entry name" value="Rhodanese-like_dom"/>
</dbReference>
<proteinExistence type="predicted"/>
<dbReference type="SUPFAM" id="SSF52821">
    <property type="entry name" value="Rhodanese/Cell cycle control phosphatase"/>
    <property type="match status" value="1"/>
</dbReference>
<dbReference type="Proteomes" id="UP000608513">
    <property type="component" value="Unassembled WGS sequence"/>
</dbReference>
<dbReference type="SMART" id="SM00450">
    <property type="entry name" value="RHOD"/>
    <property type="match status" value="1"/>
</dbReference>
<comment type="caution">
    <text evidence="2">The sequence shown here is derived from an EMBL/GenBank/DDBJ whole genome shotgun (WGS) entry which is preliminary data.</text>
</comment>
<protein>
    <submittedName>
        <fullName evidence="2">Chromate resistance protein</fullName>
    </submittedName>
</protein>